<reference evidence="1" key="1">
    <citation type="submission" date="2014-09" db="EMBL/GenBank/DDBJ databases">
        <authorList>
            <person name="Magalhaes I.L.F."/>
            <person name="Oliveira U."/>
            <person name="Santos F.R."/>
            <person name="Vidigal T.H.D.A."/>
            <person name="Brescovit A.D."/>
            <person name="Santos A.J."/>
        </authorList>
    </citation>
    <scope>NUCLEOTIDE SEQUENCE</scope>
    <source>
        <tissue evidence="1">Shoot tissue taken approximately 20 cm above the soil surface</tissue>
    </source>
</reference>
<dbReference type="EMBL" id="GBRH01205413">
    <property type="protein sequence ID" value="JAD92482.1"/>
    <property type="molecule type" value="Transcribed_RNA"/>
</dbReference>
<accession>A0A0A9E913</accession>
<evidence type="ECO:0000313" key="1">
    <source>
        <dbReference type="EMBL" id="JAD92482.1"/>
    </source>
</evidence>
<name>A0A0A9E913_ARUDO</name>
<organism evidence="1">
    <name type="scientific">Arundo donax</name>
    <name type="common">Giant reed</name>
    <name type="synonym">Donax arundinaceus</name>
    <dbReference type="NCBI Taxonomy" id="35708"/>
    <lineage>
        <taxon>Eukaryota</taxon>
        <taxon>Viridiplantae</taxon>
        <taxon>Streptophyta</taxon>
        <taxon>Embryophyta</taxon>
        <taxon>Tracheophyta</taxon>
        <taxon>Spermatophyta</taxon>
        <taxon>Magnoliopsida</taxon>
        <taxon>Liliopsida</taxon>
        <taxon>Poales</taxon>
        <taxon>Poaceae</taxon>
        <taxon>PACMAD clade</taxon>
        <taxon>Arundinoideae</taxon>
        <taxon>Arundineae</taxon>
        <taxon>Arundo</taxon>
    </lineage>
</organism>
<reference evidence="1" key="2">
    <citation type="journal article" date="2015" name="Data Brief">
        <title>Shoot transcriptome of the giant reed, Arundo donax.</title>
        <authorList>
            <person name="Barrero R.A."/>
            <person name="Guerrero F.D."/>
            <person name="Moolhuijzen P."/>
            <person name="Goolsby J.A."/>
            <person name="Tidwell J."/>
            <person name="Bellgard S.E."/>
            <person name="Bellgard M.I."/>
        </authorList>
    </citation>
    <scope>NUCLEOTIDE SEQUENCE</scope>
    <source>
        <tissue evidence="1">Shoot tissue taken approximately 20 cm above the soil surface</tissue>
    </source>
</reference>
<sequence>MLQYTSLYFVVSRMINHNSQLNMVNAQKVVDNLLTGYSLISETSYSFWFILNKANPCETPSAVESHGSADG</sequence>
<dbReference type="AlphaFoldDB" id="A0A0A9E913"/>
<proteinExistence type="predicted"/>
<protein>
    <submittedName>
        <fullName evidence="1">Uncharacterized protein</fullName>
    </submittedName>
</protein>